<accession>A0A1G5NP89</accession>
<dbReference type="Pfam" id="PF03480">
    <property type="entry name" value="DctP"/>
    <property type="match status" value="1"/>
</dbReference>
<organism evidence="4 5">
    <name type="scientific">Afifella marina DSM 2698</name>
    <dbReference type="NCBI Taxonomy" id="1120955"/>
    <lineage>
        <taxon>Bacteria</taxon>
        <taxon>Pseudomonadati</taxon>
        <taxon>Pseudomonadota</taxon>
        <taxon>Alphaproteobacteria</taxon>
        <taxon>Hyphomicrobiales</taxon>
        <taxon>Afifellaceae</taxon>
        <taxon>Afifella</taxon>
    </lineage>
</organism>
<dbReference type="Proteomes" id="UP000199347">
    <property type="component" value="Unassembled WGS sequence"/>
</dbReference>
<evidence type="ECO:0000256" key="2">
    <source>
        <dbReference type="PIRSR" id="PIRSR039026-1"/>
    </source>
</evidence>
<dbReference type="PANTHER" id="PTHR33376">
    <property type="match status" value="1"/>
</dbReference>
<dbReference type="NCBIfam" id="TIGR01409">
    <property type="entry name" value="TAT_signal_seq"/>
    <property type="match status" value="1"/>
</dbReference>
<dbReference type="PANTHER" id="PTHR33376:SF5">
    <property type="entry name" value="EXTRACYTOPLASMIC SOLUTE RECEPTOR PROTEIN"/>
    <property type="match status" value="1"/>
</dbReference>
<reference evidence="4 5" key="1">
    <citation type="submission" date="2016-10" db="EMBL/GenBank/DDBJ databases">
        <authorList>
            <person name="de Groot N.N."/>
        </authorList>
    </citation>
    <scope>NUCLEOTIDE SEQUENCE [LARGE SCALE GENOMIC DNA]</scope>
    <source>
        <strain evidence="4 5">DSM 2698</strain>
    </source>
</reference>
<dbReference type="PIRSF" id="PIRSF039026">
    <property type="entry name" value="SiaP"/>
    <property type="match status" value="1"/>
</dbReference>
<feature type="binding site" evidence="2">
    <location>
        <position position="156"/>
    </location>
    <ligand>
        <name>substrate</name>
    </ligand>
</feature>
<evidence type="ECO:0000313" key="5">
    <source>
        <dbReference type="Proteomes" id="UP000199347"/>
    </source>
</evidence>
<dbReference type="Gene3D" id="3.40.190.170">
    <property type="entry name" value="Bacterial extracellular solute-binding protein, family 7"/>
    <property type="match status" value="1"/>
</dbReference>
<keyword evidence="1" id="KW-0732">Signal</keyword>
<name>A0A1G5NP89_AFIMA</name>
<dbReference type="CDD" id="cd13604">
    <property type="entry name" value="PBP2_TRAP_ketoacid_lactate_like"/>
    <property type="match status" value="1"/>
</dbReference>
<dbReference type="Gene3D" id="3.40.190.10">
    <property type="entry name" value="Periplasmic binding protein-like II"/>
    <property type="match status" value="1"/>
</dbReference>
<dbReference type="InterPro" id="IPR038404">
    <property type="entry name" value="TRAP_DctP_sf"/>
</dbReference>
<dbReference type="GO" id="GO:0055085">
    <property type="term" value="P:transmembrane transport"/>
    <property type="evidence" value="ECO:0007669"/>
    <property type="project" value="InterPro"/>
</dbReference>
<evidence type="ECO:0000256" key="1">
    <source>
        <dbReference type="ARBA" id="ARBA00022729"/>
    </source>
</evidence>
<dbReference type="PROSITE" id="PS51318">
    <property type="entry name" value="TAT"/>
    <property type="match status" value="1"/>
</dbReference>
<dbReference type="GO" id="GO:0031317">
    <property type="term" value="C:tripartite ATP-independent periplasmic transporter complex"/>
    <property type="evidence" value="ECO:0007669"/>
    <property type="project" value="InterPro"/>
</dbReference>
<dbReference type="GO" id="GO:0046872">
    <property type="term" value="F:metal ion binding"/>
    <property type="evidence" value="ECO:0007669"/>
    <property type="project" value="UniProtKB-KW"/>
</dbReference>
<dbReference type="InterPro" id="IPR019546">
    <property type="entry name" value="TAT_signal_bac_arc"/>
</dbReference>
<keyword evidence="5" id="KW-1185">Reference proteome</keyword>
<feature type="binding site" evidence="3">
    <location>
        <position position="214"/>
    </location>
    <ligand>
        <name>substrate</name>
    </ligand>
</feature>
<dbReference type="RefSeq" id="WP_092813200.1">
    <property type="nucleotide sequence ID" value="NZ_FMVW01000005.1"/>
</dbReference>
<gene>
    <name evidence="4" type="ORF">SAMN03080610_02415</name>
</gene>
<protein>
    <submittedName>
        <fullName evidence="4">Tat (Twin-arginine translocation) pathway signal sequence</fullName>
    </submittedName>
</protein>
<dbReference type="OrthoDB" id="9780733at2"/>
<feature type="binding site" evidence="3">
    <location>
        <position position="240"/>
    </location>
    <ligand>
        <name>substrate</name>
    </ligand>
</feature>
<dbReference type="AlphaFoldDB" id="A0A1G5NP89"/>
<dbReference type="STRING" id="1120955.SAMN03080610_02415"/>
<evidence type="ECO:0000256" key="3">
    <source>
        <dbReference type="PIRSR" id="PIRSR039026-2"/>
    </source>
</evidence>
<keyword evidence="3" id="KW-0479">Metal-binding</keyword>
<feature type="binding site" evidence="3">
    <location>
        <position position="215"/>
    </location>
    <ligand>
        <name>Na(+)</name>
        <dbReference type="ChEBI" id="CHEBI:29101"/>
    </ligand>
</feature>
<dbReference type="EMBL" id="FMVW01000005">
    <property type="protein sequence ID" value="SCZ39202.1"/>
    <property type="molecule type" value="Genomic_DNA"/>
</dbReference>
<dbReference type="InterPro" id="IPR006311">
    <property type="entry name" value="TAT_signal"/>
</dbReference>
<dbReference type="InterPro" id="IPR026289">
    <property type="entry name" value="SBP_TakP-like"/>
</dbReference>
<proteinExistence type="predicted"/>
<evidence type="ECO:0000313" key="4">
    <source>
        <dbReference type="EMBL" id="SCZ39202.1"/>
    </source>
</evidence>
<feature type="binding site" evidence="2">
    <location>
        <position position="177"/>
    </location>
    <ligand>
        <name>substrate</name>
    </ligand>
</feature>
<sequence>MDRRSFLKTAGLGTGAAAASSLATPALSQNRIQITCVTSWPKNFPGIGEAPERFATLIDGATDGRITMKVYGGGELVPPLKCNDAVQEGTAQMYHSADYYYQGKLTGYSFFCAVPFGFMPAEIDAWIQKGGGQELWDEVGGQFGIKHLPGGNSGSQMGGWFNKKMQTVDDFKGLKMRIPGFGGDVITALGGTSVTLAGSEILPALQSGTIDATEWVGPWNDLAFGLYKVAKNYHYPGFHEPGSLLSFGISRPFWDGLSESDQTLMTAIAYAVNNETLSSYNTHNGQALKTLVNDHGVELVEFSDEIYREFGKAAKDVLDKAGNSDPLTKKVYEAFLDFRAKAVDWTAISDQSYANKRALTPFA</sequence>
<dbReference type="InterPro" id="IPR018389">
    <property type="entry name" value="DctP_fam"/>
</dbReference>